<protein>
    <submittedName>
        <fullName evidence="5">Nuclease</fullName>
    </submittedName>
</protein>
<dbReference type="GO" id="GO:0016788">
    <property type="term" value="F:hydrolase activity, acting on ester bonds"/>
    <property type="evidence" value="ECO:0007669"/>
    <property type="project" value="InterPro"/>
</dbReference>
<name>A0A8S5PFU8_9CAUD</name>
<dbReference type="GO" id="GO:0003676">
    <property type="term" value="F:nucleic acid binding"/>
    <property type="evidence" value="ECO:0007669"/>
    <property type="project" value="InterPro"/>
</dbReference>
<dbReference type="EMBL" id="BK015403">
    <property type="protein sequence ID" value="DAE05092.1"/>
    <property type="molecule type" value="Genomic_DNA"/>
</dbReference>
<evidence type="ECO:0000256" key="3">
    <source>
        <dbReference type="ARBA" id="ARBA00022801"/>
    </source>
</evidence>
<keyword evidence="3" id="KW-0378">Hydrolase</keyword>
<dbReference type="InterPro" id="IPR011856">
    <property type="entry name" value="tRNA_endonuc-like_dom_sf"/>
</dbReference>
<organism evidence="5">
    <name type="scientific">Siphoviridae sp. ctvNP11</name>
    <dbReference type="NCBI Taxonomy" id="2825721"/>
    <lineage>
        <taxon>Viruses</taxon>
        <taxon>Duplodnaviria</taxon>
        <taxon>Heunggongvirae</taxon>
        <taxon>Uroviricota</taxon>
        <taxon>Caudoviricetes</taxon>
    </lineage>
</organism>
<dbReference type="InterPro" id="IPR014883">
    <property type="entry name" value="VRR_NUC"/>
</dbReference>
<dbReference type="Gene3D" id="3.40.1350.10">
    <property type="match status" value="1"/>
</dbReference>
<evidence type="ECO:0000256" key="2">
    <source>
        <dbReference type="ARBA" id="ARBA00022722"/>
    </source>
</evidence>
<keyword evidence="2" id="KW-0540">Nuclease</keyword>
<sequence>MKAHRKDGTTAAMPTLRQMPPSVMCCWKNAKRARRSVRAPACGGQRRWSRVRESEVERQFVEAVRAAGGQALKFTSQSMNGVPDRLVLLLGGKCAFVELKAPGKQMRLLQRKRRQQLEALGFPVFCVDRPEQIQPAIDALLQWNPGEPIPQGIGAKIPEIHNTEMPQVALPESEVMPV</sequence>
<proteinExistence type="predicted"/>
<dbReference type="SMART" id="SM00990">
    <property type="entry name" value="VRR_NUC"/>
    <property type="match status" value="1"/>
</dbReference>
<evidence type="ECO:0000313" key="5">
    <source>
        <dbReference type="EMBL" id="DAE05092.1"/>
    </source>
</evidence>
<accession>A0A8S5PFU8</accession>
<evidence type="ECO:0000259" key="4">
    <source>
        <dbReference type="SMART" id="SM00990"/>
    </source>
</evidence>
<feature type="domain" description="VRR-NUC" evidence="4">
    <location>
        <begin position="51"/>
        <end position="131"/>
    </location>
</feature>
<dbReference type="GO" id="GO:0004518">
    <property type="term" value="F:nuclease activity"/>
    <property type="evidence" value="ECO:0007669"/>
    <property type="project" value="UniProtKB-KW"/>
</dbReference>
<evidence type="ECO:0000256" key="1">
    <source>
        <dbReference type="ARBA" id="ARBA00001946"/>
    </source>
</evidence>
<reference evidence="5" key="1">
    <citation type="journal article" date="2021" name="Proc. Natl. Acad. Sci. U.S.A.">
        <title>A Catalog of Tens of Thousands of Viruses from Human Metagenomes Reveals Hidden Associations with Chronic Diseases.</title>
        <authorList>
            <person name="Tisza M.J."/>
            <person name="Buck C.B."/>
        </authorList>
    </citation>
    <scope>NUCLEOTIDE SEQUENCE</scope>
    <source>
        <strain evidence="5">CtvNP11</strain>
    </source>
</reference>
<comment type="cofactor">
    <cofactor evidence="1">
        <name>Mg(2+)</name>
        <dbReference type="ChEBI" id="CHEBI:18420"/>
    </cofactor>
</comment>